<accession>W4FFQ2</accession>
<name>W4FFQ2_APHAT</name>
<keyword evidence="1" id="KW-0812">Transmembrane</keyword>
<protein>
    <submittedName>
        <fullName evidence="2">Uncharacterized protein</fullName>
    </submittedName>
</protein>
<evidence type="ECO:0000313" key="2">
    <source>
        <dbReference type="EMBL" id="ETV65666.1"/>
    </source>
</evidence>
<keyword evidence="1" id="KW-1133">Transmembrane helix</keyword>
<dbReference type="AlphaFoldDB" id="W4FFQ2"/>
<evidence type="ECO:0000256" key="1">
    <source>
        <dbReference type="SAM" id="Phobius"/>
    </source>
</evidence>
<keyword evidence="1" id="KW-0472">Membrane</keyword>
<reference evidence="2" key="1">
    <citation type="submission" date="2013-12" db="EMBL/GenBank/DDBJ databases">
        <title>The Genome Sequence of Aphanomyces astaci APO3.</title>
        <authorList>
            <consortium name="The Broad Institute Genomics Platform"/>
            <person name="Russ C."/>
            <person name="Tyler B."/>
            <person name="van West P."/>
            <person name="Dieguez-Uribeondo J."/>
            <person name="Young S.K."/>
            <person name="Zeng Q."/>
            <person name="Gargeya S."/>
            <person name="Fitzgerald M."/>
            <person name="Abouelleil A."/>
            <person name="Alvarado L."/>
            <person name="Chapman S.B."/>
            <person name="Gainer-Dewar J."/>
            <person name="Goldberg J."/>
            <person name="Griggs A."/>
            <person name="Gujja S."/>
            <person name="Hansen M."/>
            <person name="Howarth C."/>
            <person name="Imamovic A."/>
            <person name="Ireland A."/>
            <person name="Larimer J."/>
            <person name="McCowan C."/>
            <person name="Murphy C."/>
            <person name="Pearson M."/>
            <person name="Poon T.W."/>
            <person name="Priest M."/>
            <person name="Roberts A."/>
            <person name="Saif S."/>
            <person name="Shea T."/>
            <person name="Sykes S."/>
            <person name="Wortman J."/>
            <person name="Nusbaum C."/>
            <person name="Birren B."/>
        </authorList>
    </citation>
    <scope>NUCLEOTIDE SEQUENCE [LARGE SCALE GENOMIC DNA]</scope>
    <source>
        <strain evidence="2">APO3</strain>
    </source>
</reference>
<gene>
    <name evidence="2" type="ORF">H257_17661</name>
</gene>
<organism evidence="2">
    <name type="scientific">Aphanomyces astaci</name>
    <name type="common">Crayfish plague agent</name>
    <dbReference type="NCBI Taxonomy" id="112090"/>
    <lineage>
        <taxon>Eukaryota</taxon>
        <taxon>Sar</taxon>
        <taxon>Stramenopiles</taxon>
        <taxon>Oomycota</taxon>
        <taxon>Saprolegniomycetes</taxon>
        <taxon>Saprolegniales</taxon>
        <taxon>Verrucalvaceae</taxon>
        <taxon>Aphanomyces</taxon>
    </lineage>
</organism>
<dbReference type="GeneID" id="20819657"/>
<dbReference type="RefSeq" id="XP_009844830.1">
    <property type="nucleotide sequence ID" value="XM_009846528.1"/>
</dbReference>
<dbReference type="EMBL" id="KI913227">
    <property type="protein sequence ID" value="ETV65666.1"/>
    <property type="molecule type" value="Genomic_DNA"/>
</dbReference>
<feature type="transmembrane region" description="Helical" evidence="1">
    <location>
        <begin position="26"/>
        <end position="48"/>
    </location>
</feature>
<dbReference type="VEuPathDB" id="FungiDB:H257_17661"/>
<proteinExistence type="predicted"/>
<sequence>MDQDAVAATMTMQLDPDTSLRLLRRLNVVGVVVLVVLLLQLMATLYNLRTTTNESVRLQNQHQVLLSFNSWTR</sequence>